<comment type="similarity">
    <text evidence="1">Belongs to the P-Pant transferase superfamily. Gsp/Sfp/HetI/AcpT family.</text>
</comment>
<dbReference type="Gene3D" id="3.90.470.20">
    <property type="entry name" value="4'-phosphopantetheinyl transferase domain"/>
    <property type="match status" value="2"/>
</dbReference>
<comment type="caution">
    <text evidence="5">The sequence shown here is derived from an EMBL/GenBank/DDBJ whole genome shotgun (WGS) entry which is preliminary data.</text>
</comment>
<feature type="domain" description="4'-phosphopantetheinyl transferase" evidence="4">
    <location>
        <begin position="183"/>
        <end position="287"/>
    </location>
</feature>
<dbReference type="Proteomes" id="UP001199054">
    <property type="component" value="Unassembled WGS sequence"/>
</dbReference>
<dbReference type="InterPro" id="IPR050559">
    <property type="entry name" value="P-Pant_transferase_sf"/>
</dbReference>
<dbReference type="PANTHER" id="PTHR12215">
    <property type="entry name" value="PHOSPHOPANTETHEINE TRANSFERASE"/>
    <property type="match status" value="1"/>
</dbReference>
<organism evidence="5 6">
    <name type="scientific">Streptomyces antimicrobicus</name>
    <dbReference type="NCBI Taxonomy" id="2883108"/>
    <lineage>
        <taxon>Bacteria</taxon>
        <taxon>Bacillati</taxon>
        <taxon>Actinomycetota</taxon>
        <taxon>Actinomycetes</taxon>
        <taxon>Kitasatosporales</taxon>
        <taxon>Streptomycetaceae</taxon>
        <taxon>Streptomyces</taxon>
    </lineage>
</organism>
<accession>A0ABS8B1N7</accession>
<evidence type="ECO:0000256" key="1">
    <source>
        <dbReference type="ARBA" id="ARBA00010990"/>
    </source>
</evidence>
<dbReference type="Pfam" id="PF01648">
    <property type="entry name" value="ACPS"/>
    <property type="match status" value="1"/>
</dbReference>
<dbReference type="InterPro" id="IPR037143">
    <property type="entry name" value="4-PPantetheinyl_Trfase_dom_sf"/>
</dbReference>
<reference evidence="5 6" key="1">
    <citation type="submission" date="2021-10" db="EMBL/GenBank/DDBJ databases">
        <title>Streptomyces sp. strain SMC 277, a novel streptomycete isolated from soil.</title>
        <authorList>
            <person name="Chanama M."/>
        </authorList>
    </citation>
    <scope>NUCLEOTIDE SEQUENCE [LARGE SCALE GENOMIC DNA]</scope>
    <source>
        <strain evidence="5 6">SMC 277</strain>
    </source>
</reference>
<proteinExistence type="inferred from homology"/>
<feature type="region of interest" description="Disordered" evidence="3">
    <location>
        <begin position="1"/>
        <end position="47"/>
    </location>
</feature>
<evidence type="ECO:0000256" key="2">
    <source>
        <dbReference type="ARBA" id="ARBA00022679"/>
    </source>
</evidence>
<dbReference type="RefSeq" id="WP_226725175.1">
    <property type="nucleotide sequence ID" value="NZ_JAJAUY010000009.1"/>
</dbReference>
<evidence type="ECO:0000256" key="3">
    <source>
        <dbReference type="SAM" id="MobiDB-lite"/>
    </source>
</evidence>
<dbReference type="EMBL" id="JAJAUY010000009">
    <property type="protein sequence ID" value="MCB5178523.1"/>
    <property type="molecule type" value="Genomic_DNA"/>
</dbReference>
<sequence>MSGAEGPGGTGGTGGTGGSGGTSGTRSSRDGAGGIARPVHVTGPDGPWDEVAAGVAGHGHAVVYATSGEWLTAALSDAALSGAGSSGAGSSEAGLSEAGLRPLLGRDWQRYRRTADTTVRHRFVTSRMVVKYTAAAALGTEPTALDLSYRIGGRPYIRGLDQIDVSLSHTEDLIAVGVSRTGRIGVDAEPADRRMSFELLHDRVCTPAEAAELARLPADRRAAELLRLWTLKEAYTKALGQGLRLDFNEFGFALDSGELLAPDGRPAARGEWSFGTHQVLGRYLLSVACHDAGLDPAADTAVHTMLDAGFLSVVEEVLAEG</sequence>
<evidence type="ECO:0000313" key="6">
    <source>
        <dbReference type="Proteomes" id="UP001199054"/>
    </source>
</evidence>
<dbReference type="GO" id="GO:0016740">
    <property type="term" value="F:transferase activity"/>
    <property type="evidence" value="ECO:0007669"/>
    <property type="project" value="UniProtKB-KW"/>
</dbReference>
<name>A0ABS8B1N7_9ACTN</name>
<dbReference type="PANTHER" id="PTHR12215:SF10">
    <property type="entry name" value="L-AMINOADIPATE-SEMIALDEHYDE DEHYDROGENASE-PHOSPHOPANTETHEINYL TRANSFERASE"/>
    <property type="match status" value="1"/>
</dbReference>
<dbReference type="InterPro" id="IPR008278">
    <property type="entry name" value="4-PPantetheinyl_Trfase_dom"/>
</dbReference>
<dbReference type="SUPFAM" id="SSF56214">
    <property type="entry name" value="4'-phosphopantetheinyl transferase"/>
    <property type="match status" value="2"/>
</dbReference>
<evidence type="ECO:0000313" key="5">
    <source>
        <dbReference type="EMBL" id="MCB5178523.1"/>
    </source>
</evidence>
<keyword evidence="2 5" id="KW-0808">Transferase</keyword>
<keyword evidence="6" id="KW-1185">Reference proteome</keyword>
<evidence type="ECO:0000259" key="4">
    <source>
        <dbReference type="Pfam" id="PF01648"/>
    </source>
</evidence>
<gene>
    <name evidence="5" type="ORF">LG632_03845</name>
</gene>
<feature type="compositionally biased region" description="Gly residues" evidence="3">
    <location>
        <begin position="1"/>
        <end position="23"/>
    </location>
</feature>
<protein>
    <submittedName>
        <fullName evidence="5">4'-phosphopantetheinyl transferase superfamily protein</fullName>
    </submittedName>
</protein>